<dbReference type="PANTHER" id="PTHR47343:SF1">
    <property type="entry name" value="TRANSCRIPTIONAL ACTIVATOR SPT7"/>
    <property type="match status" value="1"/>
</dbReference>
<keyword evidence="5" id="KW-0539">Nucleus</keyword>
<evidence type="ECO:0000256" key="7">
    <source>
        <dbReference type="SAM" id="Coils"/>
    </source>
</evidence>
<feature type="compositionally biased region" description="Low complexity" evidence="8">
    <location>
        <begin position="917"/>
        <end position="938"/>
    </location>
</feature>
<evidence type="ECO:0000313" key="11">
    <source>
        <dbReference type="Proteomes" id="UP000800041"/>
    </source>
</evidence>
<evidence type="ECO:0000256" key="5">
    <source>
        <dbReference type="ARBA" id="ARBA00023242"/>
    </source>
</evidence>
<feature type="compositionally biased region" description="Basic and acidic residues" evidence="8">
    <location>
        <begin position="986"/>
        <end position="997"/>
    </location>
</feature>
<dbReference type="GO" id="GO:0000124">
    <property type="term" value="C:SAGA complex"/>
    <property type="evidence" value="ECO:0007669"/>
    <property type="project" value="InterPro"/>
</dbReference>
<keyword evidence="11" id="KW-1185">Reference proteome</keyword>
<feature type="domain" description="Bromo" evidence="9">
    <location>
        <begin position="235"/>
        <end position="305"/>
    </location>
</feature>
<feature type="compositionally biased region" description="Acidic residues" evidence="8">
    <location>
        <begin position="33"/>
        <end position="48"/>
    </location>
</feature>
<protein>
    <recommendedName>
        <fullName evidence="9">Bromo domain-containing protein</fullName>
    </recommendedName>
</protein>
<comment type="subcellular location">
    <subcellularLocation>
        <location evidence="1">Nucleus</location>
    </subcellularLocation>
</comment>
<dbReference type="InterPro" id="IPR018359">
    <property type="entry name" value="Bromodomain_CS"/>
</dbReference>
<dbReference type="AlphaFoldDB" id="A0A6G1H3I3"/>
<evidence type="ECO:0000256" key="4">
    <source>
        <dbReference type="ARBA" id="ARBA00023163"/>
    </source>
</evidence>
<dbReference type="PROSITE" id="PS50014">
    <property type="entry name" value="BROMODOMAIN_2"/>
    <property type="match status" value="1"/>
</dbReference>
<keyword evidence="4" id="KW-0804">Transcription</keyword>
<sequence>MDNGEQRSHEDAAGADSSETAPVVAKKNARTIDEDDYGDEDDEEEEDITATSAQLAKPAPVAAIAPGRASPSKPVVARQESTASEHAKAAEDVRKKLMEDKDEVENNVKRNLHTFFHTLESDRDAMVEQQKLDELDRQVEAETSGQAANSANAAAGPVAPQGTLSTANLGASNLALKHLFAKIDAHRGDINATETQLRQLIKDVRKNRSKWSSDERVGQEELYEAAEKVLESLKAQTEYATPFLNRVAKREAPDYHVIIKHPMDIGTMLKKLKTFQYKSKKDFVDDLYLIWSNCLKYNADPAHPLRRKAIYMRKQSDDLTQWIPDIVVRDRADVEAEERRMANVEDADGAEESDDEEPIMASRGRKAPKKGVTTARKAPAQDDSPAPDVKPIPASKAPGSASNLKNDFLRADSDAPMEGSQNGFTTPPPGSLTPLGAHGIFSSGAPGSQADASDLDGTAADVAAAAAEEPDVDDLEHKTWKQLTKKARARAATDRSKLFRGNGLNPDEAALLRSKAGMRRWMRQQQLASNPEAMDESAAADGRDGVQALPVETLAEGMEEEEDPLLPDYYDPMSAIPDLNPRLKWVEDSEGQVIAQAEECLRVVPKELFKSPQSNLTRKMEANMSQMQDTRRICAKIGIVKQMQLQSQTYQNQFQKYETQTLIESDIDTLVVSDDGPVISTPVCRAALQRSVGKIFYHAGFEEFQPSALDAVTELAGDFFKKLVRSLKDYQEAPMVRVESTTPGEKAQYKPRFSDEEMILHCLNENGLDVEALDGYVKDDVDRLGSKLGVMHDRMRSHLADLLRPALDPNAGADGAGAFNDGSDQFVGGDFAEDIGEDFFGLRESGIMAELGLDSVTVPLHLLQNRMHTAFQAQNPSAVNPSGTIMEPPPPWDPIAAATIPGHIGLVHDFFLSKIPPSSSSSTAPTLPATTATSQPSADNVLVIEDDDLPIKQRFPKPRLPPTGKITSPRKRPIREQQQMAKKKRKAEEMSGVKEEGGATEGRAAKQSKLRLEVPSREEEFREPEKDGQKDKEREEGGLISPESM</sequence>
<dbReference type="Pfam" id="PF07524">
    <property type="entry name" value="Bromo_TP"/>
    <property type="match status" value="1"/>
</dbReference>
<name>A0A6G1H3I3_9PEZI</name>
<keyword evidence="7" id="KW-0175">Coiled coil</keyword>
<dbReference type="InterPro" id="IPR009072">
    <property type="entry name" value="Histone-fold"/>
</dbReference>
<dbReference type="SMART" id="SM00297">
    <property type="entry name" value="BROMO"/>
    <property type="match status" value="1"/>
</dbReference>
<dbReference type="GO" id="GO:0006325">
    <property type="term" value="P:chromatin organization"/>
    <property type="evidence" value="ECO:0007669"/>
    <property type="project" value="UniProtKB-ARBA"/>
</dbReference>
<dbReference type="GO" id="GO:0046982">
    <property type="term" value="F:protein heterodimerization activity"/>
    <property type="evidence" value="ECO:0007669"/>
    <property type="project" value="InterPro"/>
</dbReference>
<dbReference type="Proteomes" id="UP000800041">
    <property type="component" value="Unassembled WGS sequence"/>
</dbReference>
<dbReference type="GO" id="GO:0046695">
    <property type="term" value="C:SLIK (SAGA-like) complex"/>
    <property type="evidence" value="ECO:0007669"/>
    <property type="project" value="InterPro"/>
</dbReference>
<dbReference type="PANTHER" id="PTHR47343">
    <property type="entry name" value="TRANSCRIPTIONAL ACTIVATOR SPT7"/>
    <property type="match status" value="1"/>
</dbReference>
<dbReference type="InterPro" id="IPR036427">
    <property type="entry name" value="Bromodomain-like_sf"/>
</dbReference>
<reference evidence="10" key="1">
    <citation type="journal article" date="2020" name="Stud. Mycol.">
        <title>101 Dothideomycetes genomes: a test case for predicting lifestyles and emergence of pathogens.</title>
        <authorList>
            <person name="Haridas S."/>
            <person name="Albert R."/>
            <person name="Binder M."/>
            <person name="Bloem J."/>
            <person name="Labutti K."/>
            <person name="Salamov A."/>
            <person name="Andreopoulos B."/>
            <person name="Baker S."/>
            <person name="Barry K."/>
            <person name="Bills G."/>
            <person name="Bluhm B."/>
            <person name="Cannon C."/>
            <person name="Castanera R."/>
            <person name="Culley D."/>
            <person name="Daum C."/>
            <person name="Ezra D."/>
            <person name="Gonzalez J."/>
            <person name="Henrissat B."/>
            <person name="Kuo A."/>
            <person name="Liang C."/>
            <person name="Lipzen A."/>
            <person name="Lutzoni F."/>
            <person name="Magnuson J."/>
            <person name="Mondo S."/>
            <person name="Nolan M."/>
            <person name="Ohm R."/>
            <person name="Pangilinan J."/>
            <person name="Park H.-J."/>
            <person name="Ramirez L."/>
            <person name="Alfaro M."/>
            <person name="Sun H."/>
            <person name="Tritt A."/>
            <person name="Yoshinaga Y."/>
            <person name="Zwiers L.-H."/>
            <person name="Turgeon B."/>
            <person name="Goodwin S."/>
            <person name="Spatafora J."/>
            <person name="Crous P."/>
            <person name="Grigoriev I."/>
        </authorList>
    </citation>
    <scope>NUCLEOTIDE SEQUENCE</scope>
    <source>
        <strain evidence="10">CBS 113979</strain>
    </source>
</reference>
<feature type="region of interest" description="Disordered" evidence="8">
    <location>
        <begin position="338"/>
        <end position="456"/>
    </location>
</feature>
<evidence type="ECO:0000259" key="9">
    <source>
        <dbReference type="PROSITE" id="PS50014"/>
    </source>
</evidence>
<feature type="compositionally biased region" description="Low complexity" evidence="8">
    <location>
        <begin position="144"/>
        <end position="159"/>
    </location>
</feature>
<dbReference type="GO" id="GO:0005198">
    <property type="term" value="F:structural molecule activity"/>
    <property type="evidence" value="ECO:0007669"/>
    <property type="project" value="TreeGrafter"/>
</dbReference>
<evidence type="ECO:0000256" key="3">
    <source>
        <dbReference type="ARBA" id="ARBA00023117"/>
    </source>
</evidence>
<evidence type="ECO:0000256" key="8">
    <source>
        <dbReference type="SAM" id="MobiDB-lite"/>
    </source>
</evidence>
<evidence type="ECO:0000256" key="6">
    <source>
        <dbReference type="PROSITE-ProRule" id="PRU00035"/>
    </source>
</evidence>
<dbReference type="Gene3D" id="1.20.920.10">
    <property type="entry name" value="Bromodomain-like"/>
    <property type="match status" value="1"/>
</dbReference>
<dbReference type="FunFam" id="1.10.20.10:FF:000072">
    <property type="entry name" value="Transcriptional activator spt7"/>
    <property type="match status" value="1"/>
</dbReference>
<evidence type="ECO:0000256" key="1">
    <source>
        <dbReference type="ARBA" id="ARBA00004123"/>
    </source>
</evidence>
<feature type="compositionally biased region" description="Basic and acidic residues" evidence="8">
    <location>
        <begin position="1010"/>
        <end position="1037"/>
    </location>
</feature>
<dbReference type="CDD" id="cd22927">
    <property type="entry name" value="HFD_SPT7"/>
    <property type="match status" value="1"/>
</dbReference>
<keyword evidence="3 6" id="KW-0103">Bromodomain</keyword>
<dbReference type="GO" id="GO:0006357">
    <property type="term" value="P:regulation of transcription by RNA polymerase II"/>
    <property type="evidence" value="ECO:0007669"/>
    <property type="project" value="TreeGrafter"/>
</dbReference>
<dbReference type="Pfam" id="PF00439">
    <property type="entry name" value="Bromodomain"/>
    <property type="match status" value="1"/>
</dbReference>
<feature type="compositionally biased region" description="Acidic residues" evidence="8">
    <location>
        <begin position="345"/>
        <end position="358"/>
    </location>
</feature>
<dbReference type="GO" id="GO:0005634">
    <property type="term" value="C:nucleus"/>
    <property type="evidence" value="ECO:0007669"/>
    <property type="project" value="UniProtKB-SubCell"/>
</dbReference>
<proteinExistence type="predicted"/>
<dbReference type="PRINTS" id="PR00503">
    <property type="entry name" value="BROMODOMAIN"/>
</dbReference>
<dbReference type="InterPro" id="IPR006565">
    <property type="entry name" value="BTP"/>
</dbReference>
<evidence type="ECO:0000313" key="10">
    <source>
        <dbReference type="EMBL" id="KAF1987612.1"/>
    </source>
</evidence>
<gene>
    <name evidence="10" type="ORF">K402DRAFT_329937</name>
</gene>
<dbReference type="InterPro" id="IPR001487">
    <property type="entry name" value="Bromodomain"/>
</dbReference>
<feature type="region of interest" description="Disordered" evidence="8">
    <location>
        <begin position="139"/>
        <end position="159"/>
    </location>
</feature>
<dbReference type="Gene3D" id="1.10.20.10">
    <property type="entry name" value="Histone, subunit A"/>
    <property type="match status" value="1"/>
</dbReference>
<accession>A0A6G1H3I3</accession>
<feature type="compositionally biased region" description="Basic and acidic residues" evidence="8">
    <location>
        <begin position="1"/>
        <end position="12"/>
    </location>
</feature>
<keyword evidence="2" id="KW-0805">Transcription regulation</keyword>
<dbReference type="InterPro" id="IPR037782">
    <property type="entry name" value="Spt7"/>
</dbReference>
<dbReference type="CDD" id="cd05510">
    <property type="entry name" value="Bromo_SPT7_like"/>
    <property type="match status" value="1"/>
</dbReference>
<dbReference type="PROSITE" id="PS00633">
    <property type="entry name" value="BROMODOMAIN_1"/>
    <property type="match status" value="1"/>
</dbReference>
<feature type="region of interest" description="Disordered" evidence="8">
    <location>
        <begin position="917"/>
        <end position="1045"/>
    </location>
</feature>
<organism evidence="10 11">
    <name type="scientific">Aulographum hederae CBS 113979</name>
    <dbReference type="NCBI Taxonomy" id="1176131"/>
    <lineage>
        <taxon>Eukaryota</taxon>
        <taxon>Fungi</taxon>
        <taxon>Dikarya</taxon>
        <taxon>Ascomycota</taxon>
        <taxon>Pezizomycotina</taxon>
        <taxon>Dothideomycetes</taxon>
        <taxon>Pleosporomycetidae</taxon>
        <taxon>Aulographales</taxon>
        <taxon>Aulographaceae</taxon>
    </lineage>
</organism>
<feature type="region of interest" description="Disordered" evidence="8">
    <location>
        <begin position="1"/>
        <end position="88"/>
    </location>
</feature>
<dbReference type="EMBL" id="ML977151">
    <property type="protein sequence ID" value="KAF1987612.1"/>
    <property type="molecule type" value="Genomic_DNA"/>
</dbReference>
<dbReference type="OrthoDB" id="21449at2759"/>
<dbReference type="SUPFAM" id="SSF47370">
    <property type="entry name" value="Bromodomain"/>
    <property type="match status" value="1"/>
</dbReference>
<feature type="coiled-coil region" evidence="7">
    <location>
        <begin position="183"/>
        <end position="236"/>
    </location>
</feature>
<evidence type="ECO:0000256" key="2">
    <source>
        <dbReference type="ARBA" id="ARBA00023015"/>
    </source>
</evidence>